<dbReference type="OrthoDB" id="9815002at2"/>
<dbReference type="CDD" id="cd13401">
    <property type="entry name" value="Slt70-like"/>
    <property type="match status" value="1"/>
</dbReference>
<dbReference type="InterPro" id="IPR008258">
    <property type="entry name" value="Transglycosylase_SLT_dom_1"/>
</dbReference>
<dbReference type="PROSITE" id="PS00922">
    <property type="entry name" value="TRANSGLYCOSYLASE"/>
    <property type="match status" value="1"/>
</dbReference>
<evidence type="ECO:0000256" key="3">
    <source>
        <dbReference type="ARBA" id="ARBA00022729"/>
    </source>
</evidence>
<dbReference type="Proteomes" id="UP000323142">
    <property type="component" value="Unassembled WGS sequence"/>
</dbReference>
<dbReference type="EMBL" id="VUOA01000007">
    <property type="protein sequence ID" value="KAA2242105.1"/>
    <property type="molecule type" value="Genomic_DNA"/>
</dbReference>
<protein>
    <submittedName>
        <fullName evidence="5">Lytic transglycosylase domain-containing protein</fullName>
    </submittedName>
</protein>
<evidence type="ECO:0000256" key="1">
    <source>
        <dbReference type="ARBA" id="ARBA00007734"/>
    </source>
</evidence>
<comment type="similarity">
    <text evidence="2">Belongs to the virb1 family.</text>
</comment>
<dbReference type="PANTHER" id="PTHR37423">
    <property type="entry name" value="SOLUBLE LYTIC MUREIN TRANSGLYCOSYLASE-RELATED"/>
    <property type="match status" value="1"/>
</dbReference>
<evidence type="ECO:0000259" key="4">
    <source>
        <dbReference type="Pfam" id="PF01464"/>
    </source>
</evidence>
<dbReference type="GO" id="GO:0000270">
    <property type="term" value="P:peptidoglycan metabolic process"/>
    <property type="evidence" value="ECO:0007669"/>
    <property type="project" value="InterPro"/>
</dbReference>
<reference evidence="5 6" key="2">
    <citation type="submission" date="2019-09" db="EMBL/GenBank/DDBJ databases">
        <authorList>
            <person name="Jin C."/>
        </authorList>
    </citation>
    <scope>NUCLEOTIDE SEQUENCE [LARGE SCALE GENOMIC DNA]</scope>
    <source>
        <strain evidence="5 6">BN140002</strain>
    </source>
</reference>
<dbReference type="SUPFAM" id="SSF48435">
    <property type="entry name" value="Bacterial muramidases"/>
    <property type="match status" value="1"/>
</dbReference>
<comment type="similarity">
    <text evidence="1">Belongs to the transglycosylase Slt family.</text>
</comment>
<dbReference type="InterPro" id="IPR008939">
    <property type="entry name" value="Lytic_TGlycosylase_superhlx_U"/>
</dbReference>
<dbReference type="PANTHER" id="PTHR37423:SF2">
    <property type="entry name" value="MEMBRANE-BOUND LYTIC MUREIN TRANSGLYCOSYLASE C"/>
    <property type="match status" value="1"/>
</dbReference>
<keyword evidence="3" id="KW-0732">Signal</keyword>
<comment type="caution">
    <text evidence="5">The sequence shown here is derived from an EMBL/GenBank/DDBJ whole genome shotgun (WGS) entry which is preliminary data.</text>
</comment>
<name>A0A5B2VSY1_9HYPH</name>
<dbReference type="Gene3D" id="1.10.530.10">
    <property type="match status" value="1"/>
</dbReference>
<dbReference type="SUPFAM" id="SSF53955">
    <property type="entry name" value="Lysozyme-like"/>
    <property type="match status" value="1"/>
</dbReference>
<accession>A0A5B2VSY1</accession>
<dbReference type="GO" id="GO:0004553">
    <property type="term" value="F:hydrolase activity, hydrolyzing O-glycosyl compounds"/>
    <property type="evidence" value="ECO:0007669"/>
    <property type="project" value="InterPro"/>
</dbReference>
<reference evidence="5 6" key="1">
    <citation type="submission" date="2019-09" db="EMBL/GenBank/DDBJ databases">
        <title>Salinarimonas rosea gen. nov., sp. nov., a new member of the a-2 subgroup of the Proteobacteria.</title>
        <authorList>
            <person name="Liu J."/>
        </authorList>
    </citation>
    <scope>NUCLEOTIDE SEQUENCE [LARGE SCALE GENOMIC DNA]</scope>
    <source>
        <strain evidence="5 6">BN140002</strain>
    </source>
</reference>
<dbReference type="InterPro" id="IPR023346">
    <property type="entry name" value="Lysozyme-like_dom_sf"/>
</dbReference>
<sequence length="714" mass="78047">MPARGRSFTPEKITMIPMRRLARLMGCAVVGGLLAAPAEARSRHVETGDAESLEARTVEARLIGPAPREDRRPALDPAKPLGNLDLDRLKTALDHYRKGRIAEGDKAREGIDDPTARALMEWVAIRSGAALGHARIMAFLGENPGWPTGALIRRRAEESLLSDRRSPAAIRAFFKDAAPVSPPGKLALALALKAEGEEARAAELVRETWRNDATGASFEDKVLENFPGVLGRDDHRVRMERHVFRSSWETAARAAARAGPDYVALLKARRAVAAQAKKAGALLAAVPPSVRGDPSFLFARAHNLRRADKYKEAAGILATVPRDPDALVDPEAWWVERRMIARELLDIGEPRAAYEVARGHAARSDVNRIDAEFHAGWIALRFLNEPETAAAHFAVASTIAETPISVARAAYWQGRAAEAAGRAAEARWFYERAALRGITYYGQLARHKLGGTTLPLRNAQADEAARREVEGLAAVQAIRLLYMADAPDLALTLHADIAGRLNDPRQLDALGDLAVSHKDARGLLAVGKTAVQRGYPLDLHAYPTLGIPAFQPVGARVEAAMVYAIARQESAFHPAAVSQAGARGLMQLMPDTARRTAQRFKVGFEADRLTSDPAYNAKLGSAHLSELMEDWKGSLILTFASYNAGGGNVARWIKAYGDPRRMDVDEVDWVERIPFTETRNYVQRVMENFLVYRQRLQERAAESEGPVKAAEVAP</sequence>
<feature type="domain" description="Transglycosylase SLT" evidence="4">
    <location>
        <begin position="556"/>
        <end position="658"/>
    </location>
</feature>
<dbReference type="InterPro" id="IPR000189">
    <property type="entry name" value="Transglyc_AS"/>
</dbReference>
<evidence type="ECO:0000313" key="5">
    <source>
        <dbReference type="EMBL" id="KAA2242105.1"/>
    </source>
</evidence>
<gene>
    <name evidence="5" type="ORF">F0L46_03840</name>
</gene>
<dbReference type="Pfam" id="PF01464">
    <property type="entry name" value="SLT"/>
    <property type="match status" value="1"/>
</dbReference>
<keyword evidence="6" id="KW-1185">Reference proteome</keyword>
<dbReference type="GO" id="GO:0008933">
    <property type="term" value="F:peptidoglycan lytic transglycosylase activity"/>
    <property type="evidence" value="ECO:0007669"/>
    <property type="project" value="InterPro"/>
</dbReference>
<dbReference type="GO" id="GO:0016020">
    <property type="term" value="C:membrane"/>
    <property type="evidence" value="ECO:0007669"/>
    <property type="project" value="InterPro"/>
</dbReference>
<dbReference type="AlphaFoldDB" id="A0A5B2VSY1"/>
<evidence type="ECO:0000256" key="2">
    <source>
        <dbReference type="ARBA" id="ARBA00009387"/>
    </source>
</evidence>
<dbReference type="Gene3D" id="1.25.20.10">
    <property type="entry name" value="Bacterial muramidases"/>
    <property type="match status" value="1"/>
</dbReference>
<evidence type="ECO:0000313" key="6">
    <source>
        <dbReference type="Proteomes" id="UP000323142"/>
    </source>
</evidence>
<organism evidence="5 6">
    <name type="scientific">Salinarimonas soli</name>
    <dbReference type="NCBI Taxonomy" id="1638099"/>
    <lineage>
        <taxon>Bacteria</taxon>
        <taxon>Pseudomonadati</taxon>
        <taxon>Pseudomonadota</taxon>
        <taxon>Alphaproteobacteria</taxon>
        <taxon>Hyphomicrobiales</taxon>
        <taxon>Salinarimonadaceae</taxon>
        <taxon>Salinarimonas</taxon>
    </lineage>
</organism>
<proteinExistence type="inferred from homology"/>
<dbReference type="GO" id="GO:0042597">
    <property type="term" value="C:periplasmic space"/>
    <property type="evidence" value="ECO:0007669"/>
    <property type="project" value="InterPro"/>
</dbReference>